<name>A0A1Q9EX82_SYMMI</name>
<keyword evidence="1" id="KW-0175">Coiled coil</keyword>
<evidence type="ECO:0000313" key="3">
    <source>
        <dbReference type="EMBL" id="OLQ12050.1"/>
    </source>
</evidence>
<comment type="caution">
    <text evidence="3">The sequence shown here is derived from an EMBL/GenBank/DDBJ whole genome shotgun (WGS) entry which is preliminary data.</text>
</comment>
<sequence length="2173" mass="235785">MEVAGKGRLEQQDDPGPGQPRQLTVQTRAPDELPEDVITPACIQLKLFDTAGREAAGRLSNNTEDAPVQQAATNTAELTGEREEVFERQNSPFHALFIDWSKAFDSVTFTAIDAAMQHMGVPSHTLSQLPNCFGRSFHMPRFLLPGLRECERTQSAAASLTRELLAARDLLGQLEARVQALEQVEGISPGAAHPLQRSGGVNLSLAPSAEPGSGGGSGGVSLSLASDGSVEVYSNGSSRYNPGAPTSQFRTAVAREVGYFLRRALDGGHLRTSGRSALNLSSRYYVVLSDYDGRRSLRPCVQLSYLGRLEGWMSSPAGSEELVREATPAIHRLREHALDGERPRIGELRLESPEGPAVSCSIVVIAEIEGSFLVGVPQTAWHRTAGRRYLPRTALTRTVLAEVLAADGADPTNIRPGVKLKVWLGLLQPALEEHVDFGVDGALEPDVPFLGYGSRAQERLDPFGPSLSAIASEHFAFHTPAEEGAQDQGPAGEEAWEDRLTRLEAGMLKVQESMQLMLDGAPITDRRAPSGSGVGDIGPRPQASAKPHLAGLDPAVVEAARAAGIPEDQLTRMSQLATKGAKAPGAKAKAKAKLPLLPEDPLDESEDDVAAAEGGGALAGVSDPVGMAVVQIGQVLKALSRERERKNDLEELLDRADTGGGLRGALRSSPELISGSIESLMEEDFTGAQSGPYQGERKMTVRGWLEHRSHLQSYAGPIRQGWTLATIVDLINAGSVEQAKATALLGIAALDQSAIDSGNWLLAAEFAMDTPPPFGSFQRIRERDAFHAAKKNLGGASSSAPHVPPGDAGGGKGDPEKPPRKPPKGGGCTRPSALLYVVFAEFEEAPASSCGQGRKFRTLLGVVTQDREPELAQFRRLNFGGTRETEQLGANAVVLVLDWLFLGQPKSVSKGLRLAFGEPLSPKQQEAVASLRLGVQAWNSAGPFSAKDLGRSASKFEGLQDMLLACQEEWKGLQESGAPASEALFGYAAPYGVLPVEPGRLNFVGEPSFDPVPFLDSQNRATYQRPLDYARDLEAEEAVPRVAVRADARQTKELLDLLDRTGRLRLFAKDEVRPRLRNGLFSVAKDHARDRMVLDARPPNLVECTENRWIRSLGTLEQFQFIYLPPECDFEIHTEDLKEFYHAFVVSEQRARRNVFALELSYEEVKALSACSRALRGQTVVPALNTMAMGDLNAVAYGQTSQLAVLLRTRAVKLASFITLLGRPPRAGEQISGLLIDDFVLLDPVPRSIVAAGIDPPGVETMRAVISGYQASGLPRNVSKAVSRASSAEFWGGLLDGRAGLLRPSPKRVSALAQFILEVVRGGVTSVGMLEVLAGGLVSGLQLRRRLLCVLDAVYQAQRHRDRRDFVQVRGDLCNELLVGAALLSQADVDLRAVGAPILLTTDASSSAEASAATHVPSRLSLELSRHGLQRGLWAKLLSPAQAYLRERGELEEGEGMPDECYVSHPVWEELCTALQFHQLGQTKQVKARRHINIGEVRAAIKGEEYVARKFPGQRYVHLQDSQVSLACFVKGRSSSPSLNRELRRSLGCYLASRARPSFGYIQSKLNPSDDPTRSAPLRSPSKVSASWLLKAWEGDFDELDVFLHGLGLHPRQLAGLPDESELWPDAPLAEVPKASTKKLRAPMSPEHRAALFMRRCHVGTAEALEVFRRLPKEVSARSSGWSRAEGSFTAGVFVHGGVTGLRRNCQAFPVSVQLLTRVLREAKPGFVFSSVSVSQNVRTLPHVDKNNLSTEPNVVLPLSRFRGGGLWVLSEGGSTPLRHKGKVFWGKVLPVCERAVAFDPHRLHATQAWTGSRIVLVGYTVRGCERLSTEQRASALSLGFVLPPEPRDADVPASSPELTEEALEPVRAPPKFLATAPAQWPQRIEPASFVSSLESPESEFPGLLWTSTQPAPRIGFANSSFREILLTMPPGRFVISSVFPDLDSALSSAPGWLDLFSGSRGFAKALAAAAPCWILCLDTCHAEDEDLLRPDLQDLLLEMLAGKVFAGVSAGPVCSSFSAAITPAWRSREYPQGRPCLRQDQRDKVLLGNKMLEFSLKVVRAAWKGRAVFWIENPQGSWFWRQPAWRELASEGCWEDFLCDFCYFGLDVLADTFIEFFEAGIARPRMLDGLGITGLLIWPDALRTGERPSRTTGSLCFSGRPEFFVGAAANAF</sequence>
<evidence type="ECO:0000313" key="4">
    <source>
        <dbReference type="Proteomes" id="UP000186817"/>
    </source>
</evidence>
<feature type="compositionally biased region" description="Basic and acidic residues" evidence="2">
    <location>
        <begin position="1"/>
        <end position="11"/>
    </location>
</feature>
<dbReference type="EMBL" id="LSRX01000049">
    <property type="protein sequence ID" value="OLQ12050.1"/>
    <property type="molecule type" value="Genomic_DNA"/>
</dbReference>
<protein>
    <submittedName>
        <fullName evidence="3">Uncharacterized protein</fullName>
    </submittedName>
</protein>
<dbReference type="Proteomes" id="UP000186817">
    <property type="component" value="Unassembled WGS sequence"/>
</dbReference>
<evidence type="ECO:0000256" key="2">
    <source>
        <dbReference type="SAM" id="MobiDB-lite"/>
    </source>
</evidence>
<proteinExistence type="predicted"/>
<accession>A0A1Q9EX82</accession>
<dbReference type="OrthoDB" id="429085at2759"/>
<feature type="coiled-coil region" evidence="1">
    <location>
        <begin position="157"/>
        <end position="184"/>
    </location>
</feature>
<reference evidence="3 4" key="1">
    <citation type="submission" date="2016-02" db="EMBL/GenBank/DDBJ databases">
        <title>Genome analysis of coral dinoflagellate symbionts highlights evolutionary adaptations to a symbiotic lifestyle.</title>
        <authorList>
            <person name="Aranda M."/>
            <person name="Li Y."/>
            <person name="Liew Y.J."/>
            <person name="Baumgarten S."/>
            <person name="Simakov O."/>
            <person name="Wilson M."/>
            <person name="Piel J."/>
            <person name="Ashoor H."/>
            <person name="Bougouffa S."/>
            <person name="Bajic V.B."/>
            <person name="Ryu T."/>
            <person name="Ravasi T."/>
            <person name="Bayer T."/>
            <person name="Micklem G."/>
            <person name="Kim H."/>
            <person name="Bhak J."/>
            <person name="Lajeunesse T.C."/>
            <person name="Voolstra C.R."/>
        </authorList>
    </citation>
    <scope>NUCLEOTIDE SEQUENCE [LARGE SCALE GENOMIC DNA]</scope>
    <source>
        <strain evidence="3 4">CCMP2467</strain>
    </source>
</reference>
<gene>
    <name evidence="3" type="ORF">AK812_SmicGene4021</name>
</gene>
<feature type="region of interest" description="Disordered" evidence="2">
    <location>
        <begin position="1"/>
        <end position="23"/>
    </location>
</feature>
<evidence type="ECO:0000256" key="1">
    <source>
        <dbReference type="SAM" id="Coils"/>
    </source>
</evidence>
<organism evidence="3 4">
    <name type="scientific">Symbiodinium microadriaticum</name>
    <name type="common">Dinoflagellate</name>
    <name type="synonym">Zooxanthella microadriatica</name>
    <dbReference type="NCBI Taxonomy" id="2951"/>
    <lineage>
        <taxon>Eukaryota</taxon>
        <taxon>Sar</taxon>
        <taxon>Alveolata</taxon>
        <taxon>Dinophyceae</taxon>
        <taxon>Suessiales</taxon>
        <taxon>Symbiodiniaceae</taxon>
        <taxon>Symbiodinium</taxon>
    </lineage>
</organism>
<feature type="region of interest" description="Disordered" evidence="2">
    <location>
        <begin position="527"/>
        <end position="547"/>
    </location>
</feature>
<feature type="region of interest" description="Disordered" evidence="2">
    <location>
        <begin position="792"/>
        <end position="828"/>
    </location>
</feature>
<feature type="region of interest" description="Disordered" evidence="2">
    <location>
        <begin position="198"/>
        <end position="220"/>
    </location>
</feature>
<keyword evidence="4" id="KW-1185">Reference proteome</keyword>